<gene>
    <name evidence="1" type="ORF">RRH01S_02_05530</name>
</gene>
<dbReference type="AlphaFoldDB" id="A0AA87U3J3"/>
<dbReference type="GeneID" id="86848220"/>
<evidence type="ECO:0000313" key="1">
    <source>
        <dbReference type="EMBL" id="GAJ91885.1"/>
    </source>
</evidence>
<dbReference type="EMBL" id="BAYX01000002">
    <property type="protein sequence ID" value="GAJ91885.1"/>
    <property type="molecule type" value="Genomic_DNA"/>
</dbReference>
<comment type="caution">
    <text evidence="1">The sequence shown here is derived from an EMBL/GenBank/DDBJ whole genome shotgun (WGS) entry which is preliminary data.</text>
</comment>
<organism evidence="1 2">
    <name type="scientific">Rhizobium rhizogenes NBRC 13257</name>
    <dbReference type="NCBI Taxonomy" id="1220581"/>
    <lineage>
        <taxon>Bacteria</taxon>
        <taxon>Pseudomonadati</taxon>
        <taxon>Pseudomonadota</taxon>
        <taxon>Alphaproteobacteria</taxon>
        <taxon>Hyphomicrobiales</taxon>
        <taxon>Rhizobiaceae</taxon>
        <taxon>Rhizobium/Agrobacterium group</taxon>
        <taxon>Rhizobium</taxon>
    </lineage>
</organism>
<reference evidence="1 2" key="1">
    <citation type="submission" date="2014-05" db="EMBL/GenBank/DDBJ databases">
        <title>Whole genome shotgun sequence of Rhizobium rhizogenes NBRC 13257.</title>
        <authorList>
            <person name="Katano-Makiyama Y."/>
            <person name="Hosoyama A."/>
            <person name="Hashimoto M."/>
            <person name="Hosoyama Y."/>
            <person name="Noguchi M."/>
            <person name="Tsuchikane K."/>
            <person name="Kimura A."/>
            <person name="Ohji S."/>
            <person name="Ichikawa N."/>
            <person name="Yamazoe A."/>
            <person name="Fujita N."/>
        </authorList>
    </citation>
    <scope>NUCLEOTIDE SEQUENCE [LARGE SCALE GENOMIC DNA]</scope>
    <source>
        <strain evidence="1 2">NBRC 13257</strain>
    </source>
</reference>
<proteinExistence type="predicted"/>
<sequence>MNHLFVTGGILLAAAPGAAIPTMDDVPALAAAAIVRRIDVPMSAIHISSTKPSTKMPGFVVCGIIDEQSAGGDKNERFFVVIPGDFAILDRDGQKLVDTYWSANQCK</sequence>
<dbReference type="Proteomes" id="UP000026941">
    <property type="component" value="Unassembled WGS sequence"/>
</dbReference>
<dbReference type="RefSeq" id="WP_034518411.1">
    <property type="nucleotide sequence ID" value="NZ_BAYX01000002.1"/>
</dbReference>
<protein>
    <submittedName>
        <fullName evidence="1">Uncharacterized protein</fullName>
    </submittedName>
</protein>
<name>A0AA87U3J3_RHIRH</name>
<accession>A0AA87U3J3</accession>
<evidence type="ECO:0000313" key="2">
    <source>
        <dbReference type="Proteomes" id="UP000026941"/>
    </source>
</evidence>